<dbReference type="OrthoDB" id="7865302at2"/>
<keyword evidence="2" id="KW-1185">Reference proteome</keyword>
<dbReference type="EMBL" id="NIPW01000017">
    <property type="protein sequence ID" value="OWJ77627.1"/>
    <property type="molecule type" value="Genomic_DNA"/>
</dbReference>
<evidence type="ECO:0008006" key="3">
    <source>
        <dbReference type="Google" id="ProtNLM"/>
    </source>
</evidence>
<dbReference type="AlphaFoldDB" id="A0A212ABA4"/>
<gene>
    <name evidence="1" type="ORF">CDV49_11075</name>
</gene>
<evidence type="ECO:0000313" key="1">
    <source>
        <dbReference type="EMBL" id="OWJ77627.1"/>
    </source>
</evidence>
<dbReference type="Pfam" id="PF07183">
    <property type="entry name" value="DUF1403"/>
    <property type="match status" value="1"/>
</dbReference>
<proteinExistence type="predicted"/>
<name>A0A212ABA4_9RHOB</name>
<dbReference type="Proteomes" id="UP000196878">
    <property type="component" value="Unassembled WGS sequence"/>
</dbReference>
<organism evidence="1 2">
    <name type="scientific">Haematobacter genomosp. 1</name>
    <dbReference type="NCBI Taxonomy" id="366618"/>
    <lineage>
        <taxon>Bacteria</taxon>
        <taxon>Pseudomonadati</taxon>
        <taxon>Pseudomonadota</taxon>
        <taxon>Alphaproteobacteria</taxon>
        <taxon>Rhodobacterales</taxon>
        <taxon>Paracoccaceae</taxon>
        <taxon>Haematobacter</taxon>
    </lineage>
</organism>
<sequence length="305" mass="32611">MSRAVKSPPPAPIPPAVPRWIRHAVGRDNPEIAMFFSGAALATLDPFVRSDDVVGMLWRKRLALTAAAAISGFEGRREGEAELRDALAFCKSGDDPGPAGRMLIGWRALGEARALRSAEWPARLPGFFDLSPEPVSVLLQDLGARFVGRAHPLRFAAQAAREVLALGPAYRGLALWLADAALARALGQDRPVPLLAPHLPRSAFRLEGEAWLAACASAWGRGAVAAIDLHVDLARRADALRAANLRRPGKDTAAIITALQSEDALAAQAGKDASDRAARRLLGRLTSLGLVRELTGRPTFRLYGL</sequence>
<protein>
    <recommendedName>
        <fullName evidence="3">DUF1403 domain-containing protein</fullName>
    </recommendedName>
</protein>
<dbReference type="InterPro" id="IPR009843">
    <property type="entry name" value="DUF1403"/>
</dbReference>
<reference evidence="1 2" key="1">
    <citation type="submission" date="2016-12" db="EMBL/GenBank/DDBJ databases">
        <title>Comparison of Traditional DNA-DNA Hybridization with In Silico Genomic Analysis.</title>
        <authorList>
            <person name="Nicholson A.C."/>
            <person name="Humrighouse B.W."/>
            <person name="Graziano J."/>
            <person name="Lasker B."/>
            <person name="Whitney A.M."/>
            <person name="Mcquiston J.R."/>
        </authorList>
    </citation>
    <scope>NUCLEOTIDE SEQUENCE [LARGE SCALE GENOMIC DNA]</scope>
    <source>
        <strain evidence="1 2">H2240</strain>
    </source>
</reference>
<comment type="caution">
    <text evidence="1">The sequence shown here is derived from an EMBL/GenBank/DDBJ whole genome shotgun (WGS) entry which is preliminary data.</text>
</comment>
<evidence type="ECO:0000313" key="2">
    <source>
        <dbReference type="Proteomes" id="UP000196878"/>
    </source>
</evidence>
<accession>A0A212ABA4</accession>